<evidence type="ECO:0000256" key="2">
    <source>
        <dbReference type="ARBA" id="ARBA00023125"/>
    </source>
</evidence>
<name>A0ABT0XM65_9BACI</name>
<dbReference type="EMBL" id="JAMQJY010000002">
    <property type="protein sequence ID" value="MCM2676996.1"/>
    <property type="molecule type" value="Genomic_DNA"/>
</dbReference>
<evidence type="ECO:0000256" key="3">
    <source>
        <dbReference type="ARBA" id="ARBA00023163"/>
    </source>
</evidence>
<dbReference type="PROSITE" id="PS50949">
    <property type="entry name" value="HTH_GNTR"/>
    <property type="match status" value="1"/>
</dbReference>
<dbReference type="Gene3D" id="1.10.10.10">
    <property type="entry name" value="Winged helix-like DNA-binding domain superfamily/Winged helix DNA-binding domain"/>
    <property type="match status" value="1"/>
</dbReference>
<evidence type="ECO:0000259" key="4">
    <source>
        <dbReference type="PROSITE" id="PS50949"/>
    </source>
</evidence>
<dbReference type="RefSeq" id="WP_251610291.1">
    <property type="nucleotide sequence ID" value="NZ_JAMQJY010000002.1"/>
</dbReference>
<accession>A0ABT0XM65</accession>
<keyword evidence="2" id="KW-0238">DNA-binding</keyword>
<feature type="domain" description="HTH gntR-type" evidence="4">
    <location>
        <begin position="9"/>
        <end position="77"/>
    </location>
</feature>
<sequence>MRSTLDDNRPIFQQIREMIEEDIVEGVLQEGEKAPSTNQLVAYYKINPSTVLKGVNELVDEGILFKKRGVGMFVAVGARGKLIDQRKQNFKEEFVWRMLEEANKLGIAQQDIEKMMTELKGRNNDD</sequence>
<dbReference type="InterPro" id="IPR036390">
    <property type="entry name" value="WH_DNA-bd_sf"/>
</dbReference>
<dbReference type="SUPFAM" id="SSF46785">
    <property type="entry name" value="Winged helix' DNA-binding domain"/>
    <property type="match status" value="1"/>
</dbReference>
<evidence type="ECO:0000313" key="5">
    <source>
        <dbReference type="EMBL" id="MCM2676996.1"/>
    </source>
</evidence>
<keyword evidence="1" id="KW-0805">Transcription regulation</keyword>
<dbReference type="InterPro" id="IPR036388">
    <property type="entry name" value="WH-like_DNA-bd_sf"/>
</dbReference>
<evidence type="ECO:0000313" key="6">
    <source>
        <dbReference type="Proteomes" id="UP001203665"/>
    </source>
</evidence>
<evidence type="ECO:0000256" key="1">
    <source>
        <dbReference type="ARBA" id="ARBA00023015"/>
    </source>
</evidence>
<dbReference type="SMART" id="SM00345">
    <property type="entry name" value="HTH_GNTR"/>
    <property type="match status" value="1"/>
</dbReference>
<dbReference type="PANTHER" id="PTHR38445:SF10">
    <property type="entry name" value="GNTR-FAMILY TRANSCRIPTIONAL REGULATOR"/>
    <property type="match status" value="1"/>
</dbReference>
<reference evidence="5" key="1">
    <citation type="submission" date="2022-06" db="EMBL/GenBank/DDBJ databases">
        <title>Alkalicoccobacillus porphyridii sp. nov., isolated from a marine red alga, Porphyridium purpureum and reclassification of Shouchella plakortidis and Shouchella gibsonii as Alkalicoccobacillus plakortidis comb. nov. and Alkalicoccobacillus gibsonii comb. nov.</title>
        <authorList>
            <person name="Kim K.H."/>
            <person name="Lee J.K."/>
            <person name="Han D.M."/>
            <person name="Baek J.H."/>
            <person name="Jeon C.O."/>
        </authorList>
    </citation>
    <scope>NUCLEOTIDE SEQUENCE</scope>
    <source>
        <strain evidence="5">DSM 19153</strain>
    </source>
</reference>
<dbReference type="InterPro" id="IPR000524">
    <property type="entry name" value="Tscrpt_reg_HTH_GntR"/>
</dbReference>
<gene>
    <name evidence="5" type="ORF">NDM98_17120</name>
</gene>
<dbReference type="Proteomes" id="UP001203665">
    <property type="component" value="Unassembled WGS sequence"/>
</dbReference>
<dbReference type="CDD" id="cd07377">
    <property type="entry name" value="WHTH_GntR"/>
    <property type="match status" value="1"/>
</dbReference>
<dbReference type="Pfam" id="PF00392">
    <property type="entry name" value="GntR"/>
    <property type="match status" value="1"/>
</dbReference>
<protein>
    <submittedName>
        <fullName evidence="5">GntR family transcriptional regulator</fullName>
    </submittedName>
</protein>
<proteinExistence type="predicted"/>
<organism evidence="5 6">
    <name type="scientific">Alkalicoccobacillus plakortidis</name>
    <dbReference type="NCBI Taxonomy" id="444060"/>
    <lineage>
        <taxon>Bacteria</taxon>
        <taxon>Bacillati</taxon>
        <taxon>Bacillota</taxon>
        <taxon>Bacilli</taxon>
        <taxon>Bacillales</taxon>
        <taxon>Bacillaceae</taxon>
        <taxon>Alkalicoccobacillus</taxon>
    </lineage>
</organism>
<keyword evidence="6" id="KW-1185">Reference proteome</keyword>
<comment type="caution">
    <text evidence="5">The sequence shown here is derived from an EMBL/GenBank/DDBJ whole genome shotgun (WGS) entry which is preliminary data.</text>
</comment>
<keyword evidence="3" id="KW-0804">Transcription</keyword>
<dbReference type="PANTHER" id="PTHR38445">
    <property type="entry name" value="HTH-TYPE TRANSCRIPTIONAL REPRESSOR YTRA"/>
    <property type="match status" value="1"/>
</dbReference>